<dbReference type="Pfam" id="PF00403">
    <property type="entry name" value="HMA"/>
    <property type="match status" value="1"/>
</dbReference>
<gene>
    <name evidence="2" type="ORF">RHAB21_04528</name>
</gene>
<dbReference type="Gene3D" id="3.30.70.100">
    <property type="match status" value="1"/>
</dbReference>
<dbReference type="EMBL" id="CABFWE030000013">
    <property type="protein sequence ID" value="CAD7053620.1"/>
    <property type="molecule type" value="Genomic_DNA"/>
</dbReference>
<proteinExistence type="predicted"/>
<evidence type="ECO:0000313" key="2">
    <source>
        <dbReference type="EMBL" id="CAD7053620.1"/>
    </source>
</evidence>
<organism evidence="2 3">
    <name type="scientific">Pseudorhizobium halotolerans</name>
    <dbReference type="NCBI Taxonomy" id="1233081"/>
    <lineage>
        <taxon>Bacteria</taxon>
        <taxon>Pseudomonadati</taxon>
        <taxon>Pseudomonadota</taxon>
        <taxon>Alphaproteobacteria</taxon>
        <taxon>Hyphomicrobiales</taxon>
        <taxon>Rhizobiaceae</taxon>
        <taxon>Rhizobium/Agrobacterium group</taxon>
        <taxon>Pseudorhizobium</taxon>
    </lineage>
</organism>
<dbReference type="SUPFAM" id="SSF55008">
    <property type="entry name" value="HMA, heavy metal-associated domain"/>
    <property type="match status" value="1"/>
</dbReference>
<accession>A0ABN7JYA4</accession>
<evidence type="ECO:0000313" key="3">
    <source>
        <dbReference type="Proteomes" id="UP000601041"/>
    </source>
</evidence>
<feature type="domain" description="HMA" evidence="1">
    <location>
        <begin position="1"/>
        <end position="51"/>
    </location>
</feature>
<name>A0ABN7JYA4_9HYPH</name>
<reference evidence="2 3" key="1">
    <citation type="submission" date="2020-11" db="EMBL/GenBank/DDBJ databases">
        <authorList>
            <person name="Lassalle F."/>
        </authorList>
    </citation>
    <scope>NUCLEOTIDE SEQUENCE [LARGE SCALE GENOMIC DNA]</scope>
    <source>
        <strain evidence="2 3">AB21</strain>
    </source>
</reference>
<evidence type="ECO:0000259" key="1">
    <source>
        <dbReference type="Pfam" id="PF00403"/>
    </source>
</evidence>
<dbReference type="InterPro" id="IPR006121">
    <property type="entry name" value="HMA_dom"/>
</dbReference>
<keyword evidence="3" id="KW-1185">Reference proteome</keyword>
<dbReference type="InterPro" id="IPR036163">
    <property type="entry name" value="HMA_dom_sf"/>
</dbReference>
<comment type="caution">
    <text evidence="2">The sequence shown here is derived from an EMBL/GenBank/DDBJ whole genome shotgun (WGS) entry which is preliminary data.</text>
</comment>
<sequence>MTCGHCAGAAKKAIHCADSQATVAVDLASNTGSIVTSAVAAEISKSVGSAGDPNKAV</sequence>
<protein>
    <submittedName>
        <fullName evidence="2">Copper chaperone</fullName>
    </submittedName>
</protein>
<dbReference type="Proteomes" id="UP000601041">
    <property type="component" value="Unassembled WGS sequence"/>
</dbReference>